<evidence type="ECO:0000313" key="5">
    <source>
        <dbReference type="EMBL" id="GAA4330843.1"/>
    </source>
</evidence>
<protein>
    <submittedName>
        <fullName evidence="5">ABC transporter substrate-binding protein</fullName>
    </submittedName>
</protein>
<dbReference type="RefSeq" id="WP_345535631.1">
    <property type="nucleotide sequence ID" value="NZ_BAABGJ010000002.1"/>
</dbReference>
<sequence>MKRNALSLAAAAALAWSAQGAPAQSIFIGILDDVTGATSQVGRELADAKADTIRWINANGGVNGKKIEFEAVDYAYKAPAAIASYKKWMSQPVKPIAIYGYGTADTEALSGFVNADKVVYLSHSFSALLSDPTGASKRVEKPTPYNFYHGATYSDGCRAGVKHFMDQWKREGMAGKPKFAFMGDNHPFANSPKDACIAYANELGYEVIAPIQYSMRPGDFKAQCLTLKESGAQVAYMGNTGDSNVSLMKSCSTVGVAAKFYSNAWGYSEQVMDAVGPAGAGAIAPFAATPWNMSDGPGAKTVSEISGGKPRTAYYAAAVCSLMYLREALAWADTNGGIKPENVTRGMYQKKDWVPKGMEGVCAPATWTETDHRSVSTVALWEGLIKDGKATWKKAGDVQLGRDAKWFAR</sequence>
<gene>
    <name evidence="5" type="ORF">GCM10023165_04790</name>
</gene>
<dbReference type="CDD" id="cd06334">
    <property type="entry name" value="PBP1_ABC_ligand_binding-like"/>
    <property type="match status" value="1"/>
</dbReference>
<dbReference type="InterPro" id="IPR028081">
    <property type="entry name" value="Leu-bd"/>
</dbReference>
<evidence type="ECO:0000259" key="4">
    <source>
        <dbReference type="Pfam" id="PF13458"/>
    </source>
</evidence>
<evidence type="ECO:0000256" key="1">
    <source>
        <dbReference type="ARBA" id="ARBA00010062"/>
    </source>
</evidence>
<accession>A0ABP8GWL6</accession>
<evidence type="ECO:0000313" key="6">
    <source>
        <dbReference type="Proteomes" id="UP001500975"/>
    </source>
</evidence>
<name>A0ABP8GWL6_9BURK</name>
<keyword evidence="2 3" id="KW-0732">Signal</keyword>
<comment type="caution">
    <text evidence="5">The sequence shown here is derived from an EMBL/GenBank/DDBJ whole genome shotgun (WGS) entry which is preliminary data.</text>
</comment>
<feature type="signal peptide" evidence="3">
    <location>
        <begin position="1"/>
        <end position="23"/>
    </location>
</feature>
<reference evidence="6" key="1">
    <citation type="journal article" date="2019" name="Int. J. Syst. Evol. Microbiol.">
        <title>The Global Catalogue of Microorganisms (GCM) 10K type strain sequencing project: providing services to taxonomists for standard genome sequencing and annotation.</title>
        <authorList>
            <consortium name="The Broad Institute Genomics Platform"/>
            <consortium name="The Broad Institute Genome Sequencing Center for Infectious Disease"/>
            <person name="Wu L."/>
            <person name="Ma J."/>
        </authorList>
    </citation>
    <scope>NUCLEOTIDE SEQUENCE [LARGE SCALE GENOMIC DNA]</scope>
    <source>
        <strain evidence="6">JCM 17804</strain>
    </source>
</reference>
<evidence type="ECO:0000256" key="2">
    <source>
        <dbReference type="ARBA" id="ARBA00022729"/>
    </source>
</evidence>
<dbReference type="SUPFAM" id="SSF53822">
    <property type="entry name" value="Periplasmic binding protein-like I"/>
    <property type="match status" value="1"/>
</dbReference>
<feature type="chain" id="PRO_5045829331" evidence="3">
    <location>
        <begin position="24"/>
        <end position="409"/>
    </location>
</feature>
<dbReference type="PANTHER" id="PTHR30483:SF38">
    <property type="entry name" value="BLR7848 PROTEIN"/>
    <property type="match status" value="1"/>
</dbReference>
<dbReference type="Pfam" id="PF13458">
    <property type="entry name" value="Peripla_BP_6"/>
    <property type="match status" value="1"/>
</dbReference>
<keyword evidence="6" id="KW-1185">Reference proteome</keyword>
<dbReference type="PANTHER" id="PTHR30483">
    <property type="entry name" value="LEUCINE-SPECIFIC-BINDING PROTEIN"/>
    <property type="match status" value="1"/>
</dbReference>
<proteinExistence type="inferred from homology"/>
<dbReference type="EMBL" id="BAABGJ010000002">
    <property type="protein sequence ID" value="GAA4330843.1"/>
    <property type="molecule type" value="Genomic_DNA"/>
</dbReference>
<dbReference type="Gene3D" id="3.40.50.2300">
    <property type="match status" value="2"/>
</dbReference>
<dbReference type="InterPro" id="IPR051010">
    <property type="entry name" value="BCAA_transport"/>
</dbReference>
<comment type="similarity">
    <text evidence="1">Belongs to the leucine-binding protein family.</text>
</comment>
<organism evidence="5 6">
    <name type="scientific">Variovorax defluvii</name>
    <dbReference type="NCBI Taxonomy" id="913761"/>
    <lineage>
        <taxon>Bacteria</taxon>
        <taxon>Pseudomonadati</taxon>
        <taxon>Pseudomonadota</taxon>
        <taxon>Betaproteobacteria</taxon>
        <taxon>Burkholderiales</taxon>
        <taxon>Comamonadaceae</taxon>
        <taxon>Variovorax</taxon>
    </lineage>
</organism>
<evidence type="ECO:0000256" key="3">
    <source>
        <dbReference type="SAM" id="SignalP"/>
    </source>
</evidence>
<feature type="domain" description="Leucine-binding protein" evidence="4">
    <location>
        <begin position="26"/>
        <end position="382"/>
    </location>
</feature>
<dbReference type="Proteomes" id="UP001500975">
    <property type="component" value="Unassembled WGS sequence"/>
</dbReference>
<dbReference type="InterPro" id="IPR028082">
    <property type="entry name" value="Peripla_BP_I"/>
</dbReference>